<gene>
    <name evidence="7" type="ORF">ANE_LOCUS26401</name>
</gene>
<dbReference type="PANTHER" id="PTHR35496">
    <property type="entry name" value="2S SEED STORAGE PROTEIN 1-RELATED"/>
    <property type="match status" value="1"/>
</dbReference>
<dbReference type="CDD" id="cd00261">
    <property type="entry name" value="AAI_SS"/>
    <property type="match status" value="1"/>
</dbReference>
<keyword evidence="5" id="KW-0732">Signal</keyword>
<dbReference type="Pfam" id="PF00234">
    <property type="entry name" value="Tryp_alpha_amyl"/>
    <property type="match status" value="1"/>
</dbReference>
<proteinExistence type="inferred from homology"/>
<evidence type="ECO:0000256" key="4">
    <source>
        <dbReference type="ARBA" id="ARBA00023157"/>
    </source>
</evidence>
<dbReference type="EMBL" id="CABITT030000008">
    <property type="protein sequence ID" value="VVB15957.1"/>
    <property type="molecule type" value="Genomic_DNA"/>
</dbReference>
<dbReference type="PRINTS" id="PR00496">
    <property type="entry name" value="NAPIN"/>
</dbReference>
<keyword evidence="4" id="KW-1015">Disulfide bond</keyword>
<protein>
    <recommendedName>
        <fullName evidence="6">Bifunctional inhibitor/plant lipid transfer protein/seed storage helical domain-containing protein</fullName>
    </recommendedName>
</protein>
<dbReference type="SMART" id="SM00499">
    <property type="entry name" value="AAI"/>
    <property type="match status" value="1"/>
</dbReference>
<dbReference type="OrthoDB" id="1922883at2759"/>
<dbReference type="InterPro" id="IPR016140">
    <property type="entry name" value="Bifunc_inhib/LTP/seed_store"/>
</dbReference>
<evidence type="ECO:0000313" key="8">
    <source>
        <dbReference type="Proteomes" id="UP000489600"/>
    </source>
</evidence>
<feature type="chain" id="PRO_5021719960" description="Bifunctional inhibitor/plant lipid transfer protein/seed storage helical domain-containing protein" evidence="5">
    <location>
        <begin position="22"/>
        <end position="174"/>
    </location>
</feature>
<feature type="signal peptide" evidence="5">
    <location>
        <begin position="1"/>
        <end position="21"/>
    </location>
</feature>
<dbReference type="Gene3D" id="1.10.110.10">
    <property type="entry name" value="Plant lipid-transfer and hydrophobic proteins"/>
    <property type="match status" value="1"/>
</dbReference>
<comment type="similarity">
    <text evidence="1">Belongs to the 2S seed storage albumins family.</text>
</comment>
<dbReference type="InterPro" id="IPR000617">
    <property type="entry name" value="Napin/2SS/CON"/>
</dbReference>
<feature type="domain" description="Bifunctional inhibitor/plant lipid transfer protein/seed storage helical" evidence="6">
    <location>
        <begin position="60"/>
        <end position="162"/>
    </location>
</feature>
<evidence type="ECO:0000313" key="7">
    <source>
        <dbReference type="EMBL" id="VVB15957.1"/>
    </source>
</evidence>
<dbReference type="SUPFAM" id="SSF47699">
    <property type="entry name" value="Bifunctional inhibitor/lipid-transfer protein/seed storage 2S albumin"/>
    <property type="match status" value="1"/>
</dbReference>
<comment type="caution">
    <text evidence="7">The sequence shown here is derived from an EMBL/GenBank/DDBJ whole genome shotgun (WGS) entry which is preliminary data.</text>
</comment>
<sequence>MANKLFLVSATLAFFFLLTNASIYRTIVEFDDDAINPVGPQGPKQKCQKEFQQSQHLKGCQQWIQRQSMKPGSGPSLNDELDFEDDFANPQGPQQQHPLLQKCCSELRQEEPVCVCPTLKRAAKAVQVRTQGQQQGQHNVGRIFQTAKNLPNVCNIPQVDVCPFKAVPSFPPYY</sequence>
<organism evidence="7 8">
    <name type="scientific">Arabis nemorensis</name>
    <dbReference type="NCBI Taxonomy" id="586526"/>
    <lineage>
        <taxon>Eukaryota</taxon>
        <taxon>Viridiplantae</taxon>
        <taxon>Streptophyta</taxon>
        <taxon>Embryophyta</taxon>
        <taxon>Tracheophyta</taxon>
        <taxon>Spermatophyta</taxon>
        <taxon>Magnoliopsida</taxon>
        <taxon>eudicotyledons</taxon>
        <taxon>Gunneridae</taxon>
        <taxon>Pentapetalae</taxon>
        <taxon>rosids</taxon>
        <taxon>malvids</taxon>
        <taxon>Brassicales</taxon>
        <taxon>Brassicaceae</taxon>
        <taxon>Arabideae</taxon>
        <taxon>Arabis</taxon>
    </lineage>
</organism>
<dbReference type="GO" id="GO:0045735">
    <property type="term" value="F:nutrient reservoir activity"/>
    <property type="evidence" value="ECO:0007669"/>
    <property type="project" value="UniProtKB-KW"/>
</dbReference>
<evidence type="ECO:0000259" key="6">
    <source>
        <dbReference type="SMART" id="SM00499"/>
    </source>
</evidence>
<keyword evidence="3" id="KW-0708">Seed storage protein</keyword>
<keyword evidence="2" id="KW-0758">Storage protein</keyword>
<evidence type="ECO:0000256" key="5">
    <source>
        <dbReference type="SAM" id="SignalP"/>
    </source>
</evidence>
<dbReference type="PANTHER" id="PTHR35496:SF20">
    <property type="entry name" value="2S SEED STORAGE PROTEIN 1-RELATED"/>
    <property type="match status" value="1"/>
</dbReference>
<evidence type="ECO:0000256" key="1">
    <source>
        <dbReference type="ARBA" id="ARBA00008262"/>
    </source>
</evidence>
<evidence type="ECO:0000256" key="3">
    <source>
        <dbReference type="ARBA" id="ARBA00023129"/>
    </source>
</evidence>
<name>A0A565CQR6_9BRAS</name>
<dbReference type="Proteomes" id="UP000489600">
    <property type="component" value="Unassembled WGS sequence"/>
</dbReference>
<accession>A0A565CQR6</accession>
<reference evidence="7" key="1">
    <citation type="submission" date="2019-07" db="EMBL/GenBank/DDBJ databases">
        <authorList>
            <person name="Dittberner H."/>
        </authorList>
    </citation>
    <scope>NUCLEOTIDE SEQUENCE [LARGE SCALE GENOMIC DNA]</scope>
</reference>
<evidence type="ECO:0000256" key="2">
    <source>
        <dbReference type="ARBA" id="ARBA00022761"/>
    </source>
</evidence>
<dbReference type="InterPro" id="IPR036312">
    <property type="entry name" value="Bifun_inhib/LTP/seed_sf"/>
</dbReference>
<dbReference type="AlphaFoldDB" id="A0A565CQR6"/>
<keyword evidence="8" id="KW-1185">Reference proteome</keyword>